<feature type="compositionally biased region" description="Low complexity" evidence="1">
    <location>
        <begin position="43"/>
        <end position="53"/>
    </location>
</feature>
<evidence type="ECO:0000256" key="1">
    <source>
        <dbReference type="SAM" id="MobiDB-lite"/>
    </source>
</evidence>
<sequence>MMDSFSSSPPSSPGSMHSGSHASTTAKSEDDHPGMDQDDSHSPNHSLSSSPSSARNVGHRHSATDEGDEGVEDDDRDSSDHFFIEALRRRLKSSAPARPPIPPEDEDETESDEEGPSSANARLSSRAGPIYPWFGRPTGSHIDPNDPAGSALRLPHPAIDDDDEEDEEDEDYEEIRRERIRNYLSERYKLRLLALRAVPGLNPPPRPTWISEKVKSLVERTMDGYDVSCDGSRREAVRNLILSLDGSDDVDADEFTDEGFPQIKRRRRVPPPPVVEAEVADTFSLTDVETIESARSGETSMFLSILSALEMGCRGPGSRGNAPPFSSLDISAVVSLSSPQQQGISANRLIRASYLAVPPGCVPPGLDAREFVLVAIRFLCCRTLSFQNYSGDSDDAYCGSTLVSDTLPNLPLMKHVWPTDGGLALDLDRRNYVPVYGDGPKGNGAWSVILPDMKAVNDDMTNITQRIYDFRRKVLNLEAIFLYHHPMTMEGRCREEQLKHPLSVMGRERSCPRVGWDLESNIMLTGSITSRGIPSSMPALAGKGRAGKTVD</sequence>
<feature type="compositionally biased region" description="Acidic residues" evidence="1">
    <location>
        <begin position="65"/>
        <end position="77"/>
    </location>
</feature>
<reference evidence="2" key="1">
    <citation type="submission" date="2021-01" db="EMBL/GenBank/DDBJ databases">
        <authorList>
            <person name="Corre E."/>
            <person name="Pelletier E."/>
            <person name="Niang G."/>
            <person name="Scheremetjew M."/>
            <person name="Finn R."/>
            <person name="Kale V."/>
            <person name="Holt S."/>
            <person name="Cochrane G."/>
            <person name="Meng A."/>
            <person name="Brown T."/>
            <person name="Cohen L."/>
        </authorList>
    </citation>
    <scope>NUCLEOTIDE SEQUENCE</scope>
    <source>
        <strain evidence="2">308</strain>
    </source>
</reference>
<evidence type="ECO:0000313" key="2">
    <source>
        <dbReference type="EMBL" id="CAD8895794.1"/>
    </source>
</evidence>
<feature type="compositionally biased region" description="Acidic residues" evidence="1">
    <location>
        <begin position="160"/>
        <end position="173"/>
    </location>
</feature>
<feature type="compositionally biased region" description="Acidic residues" evidence="1">
    <location>
        <begin position="103"/>
        <end position="115"/>
    </location>
</feature>
<protein>
    <submittedName>
        <fullName evidence="2">Uncharacterized protein</fullName>
    </submittedName>
</protein>
<organism evidence="2">
    <name type="scientific">Corethron hystrix</name>
    <dbReference type="NCBI Taxonomy" id="216773"/>
    <lineage>
        <taxon>Eukaryota</taxon>
        <taxon>Sar</taxon>
        <taxon>Stramenopiles</taxon>
        <taxon>Ochrophyta</taxon>
        <taxon>Bacillariophyta</taxon>
        <taxon>Coscinodiscophyceae</taxon>
        <taxon>Corethrophycidae</taxon>
        <taxon>Corethrales</taxon>
        <taxon>Corethraceae</taxon>
        <taxon>Corethron</taxon>
    </lineage>
</organism>
<feature type="region of interest" description="Disordered" evidence="1">
    <location>
        <begin position="1"/>
        <end position="173"/>
    </location>
</feature>
<feature type="compositionally biased region" description="Low complexity" evidence="1">
    <location>
        <begin position="1"/>
        <end position="23"/>
    </location>
</feature>
<proteinExistence type="predicted"/>
<accession>A0A7S1BRG0</accession>
<feature type="compositionally biased region" description="Basic and acidic residues" evidence="1">
    <location>
        <begin position="78"/>
        <end position="88"/>
    </location>
</feature>
<gene>
    <name evidence="2" type="ORF">CHYS00102_LOCUS23008</name>
</gene>
<name>A0A7S1BRG0_9STRA</name>
<feature type="compositionally biased region" description="Basic and acidic residues" evidence="1">
    <location>
        <begin position="27"/>
        <end position="42"/>
    </location>
</feature>
<dbReference type="AlphaFoldDB" id="A0A7S1BRG0"/>
<dbReference type="EMBL" id="HBFR01031715">
    <property type="protein sequence ID" value="CAD8895794.1"/>
    <property type="molecule type" value="Transcribed_RNA"/>
</dbReference>